<protein>
    <submittedName>
        <fullName evidence="4">Nitroreductase family protein</fullName>
        <ecNumber evidence="4">1.7.1.-</ecNumber>
    </submittedName>
</protein>
<keyword evidence="2 4" id="KW-0560">Oxidoreductase</keyword>
<dbReference type="EMBL" id="JBGMEL010000017">
    <property type="protein sequence ID" value="MFA0791987.1"/>
    <property type="molecule type" value="Genomic_DNA"/>
</dbReference>
<gene>
    <name evidence="4" type="ORF">ACCI51_15670</name>
</gene>
<name>A0ABV4NQZ0_9GAMM</name>
<evidence type="ECO:0000259" key="3">
    <source>
        <dbReference type="Pfam" id="PF00881"/>
    </source>
</evidence>
<dbReference type="PANTHER" id="PTHR43673:SF12">
    <property type="entry name" value="PROTEIN DRGA"/>
    <property type="match status" value="1"/>
</dbReference>
<dbReference type="CDD" id="cd02137">
    <property type="entry name" value="MhqN-like"/>
    <property type="match status" value="1"/>
</dbReference>
<dbReference type="RefSeq" id="WP_299588218.1">
    <property type="nucleotide sequence ID" value="NZ_JBGMEL010000017.1"/>
</dbReference>
<dbReference type="Gene3D" id="3.40.109.10">
    <property type="entry name" value="NADH Oxidase"/>
    <property type="match status" value="1"/>
</dbReference>
<dbReference type="InterPro" id="IPR000415">
    <property type="entry name" value="Nitroreductase-like"/>
</dbReference>
<sequence length="200" mass="22475">MDLFTAVETRRSVKHYDTTAQMSASEFYHLIQATMLSPTSYNIQHWRFLRVTDPTLRSELKGAAWGQQQVEDASELIILCADINAWRDRPERYWADAPKEAREVLVPMLTNFYAGKPQLQRDEAMRSCGLAAQTMMLAAKAQGYDTGAMVGFDPQNVAELINLPDGYLIGMMIVIGKASKTANGRGGQLSMDEVLFENRF</sequence>
<evidence type="ECO:0000313" key="5">
    <source>
        <dbReference type="Proteomes" id="UP001569414"/>
    </source>
</evidence>
<proteinExistence type="inferred from homology"/>
<comment type="similarity">
    <text evidence="1">Belongs to the nitroreductase family.</text>
</comment>
<comment type="caution">
    <text evidence="4">The sequence shown here is derived from an EMBL/GenBank/DDBJ whole genome shotgun (WGS) entry which is preliminary data.</text>
</comment>
<evidence type="ECO:0000256" key="2">
    <source>
        <dbReference type="ARBA" id="ARBA00023002"/>
    </source>
</evidence>
<evidence type="ECO:0000256" key="1">
    <source>
        <dbReference type="ARBA" id="ARBA00007118"/>
    </source>
</evidence>
<dbReference type="Proteomes" id="UP001569414">
    <property type="component" value="Unassembled WGS sequence"/>
</dbReference>
<dbReference type="GO" id="GO:0016491">
    <property type="term" value="F:oxidoreductase activity"/>
    <property type="evidence" value="ECO:0007669"/>
    <property type="project" value="UniProtKB-KW"/>
</dbReference>
<evidence type="ECO:0000313" key="4">
    <source>
        <dbReference type="EMBL" id="MFA0791987.1"/>
    </source>
</evidence>
<dbReference type="SUPFAM" id="SSF55469">
    <property type="entry name" value="FMN-dependent nitroreductase-like"/>
    <property type="match status" value="1"/>
</dbReference>
<keyword evidence="5" id="KW-1185">Reference proteome</keyword>
<reference evidence="4 5" key="1">
    <citation type="submission" date="2024-08" db="EMBL/GenBank/DDBJ databases">
        <authorList>
            <person name="Ishaq N."/>
        </authorList>
    </citation>
    <scope>NUCLEOTIDE SEQUENCE [LARGE SCALE GENOMIC DNA]</scope>
    <source>
        <strain evidence="4 5">JCM 30400</strain>
    </source>
</reference>
<dbReference type="InterPro" id="IPR029479">
    <property type="entry name" value="Nitroreductase"/>
</dbReference>
<accession>A0ABV4NQZ0</accession>
<dbReference type="Pfam" id="PF00881">
    <property type="entry name" value="Nitroreductase"/>
    <property type="match status" value="1"/>
</dbReference>
<dbReference type="EC" id="1.7.1.-" evidence="4"/>
<dbReference type="PANTHER" id="PTHR43673">
    <property type="entry name" value="NAD(P)H NITROREDUCTASE YDGI-RELATED"/>
    <property type="match status" value="1"/>
</dbReference>
<feature type="domain" description="Nitroreductase" evidence="3">
    <location>
        <begin position="8"/>
        <end position="177"/>
    </location>
</feature>
<organism evidence="4 5">
    <name type="scientific">Microbulbifer echini</name>
    <dbReference type="NCBI Taxonomy" id="1529067"/>
    <lineage>
        <taxon>Bacteria</taxon>
        <taxon>Pseudomonadati</taxon>
        <taxon>Pseudomonadota</taxon>
        <taxon>Gammaproteobacteria</taxon>
        <taxon>Cellvibrionales</taxon>
        <taxon>Microbulbiferaceae</taxon>
        <taxon>Microbulbifer</taxon>
    </lineage>
</organism>